<gene>
    <name evidence="1" type="ORF">Tci_896771</name>
</gene>
<proteinExistence type="predicted"/>
<evidence type="ECO:0000313" key="1">
    <source>
        <dbReference type="EMBL" id="GFD24802.1"/>
    </source>
</evidence>
<comment type="caution">
    <text evidence="1">The sequence shown here is derived from an EMBL/GenBank/DDBJ whole genome shotgun (WGS) entry which is preliminary data.</text>
</comment>
<accession>A0A699UNJ4</accession>
<protein>
    <submittedName>
        <fullName evidence="1">Uncharacterized protein</fullName>
    </submittedName>
</protein>
<dbReference type="EMBL" id="BKCJ011355311">
    <property type="protein sequence ID" value="GFD24802.1"/>
    <property type="molecule type" value="Genomic_DNA"/>
</dbReference>
<sequence length="68" mass="7901">MENGEEKTFETFTWEKLDYNNFAVGDAVVEVVEFVEALLNKIEQLLVGVKMHRLHLHFHGQKKLSGKQ</sequence>
<name>A0A699UNJ4_TANCI</name>
<organism evidence="1">
    <name type="scientific">Tanacetum cinerariifolium</name>
    <name type="common">Dalmatian daisy</name>
    <name type="synonym">Chrysanthemum cinerariifolium</name>
    <dbReference type="NCBI Taxonomy" id="118510"/>
    <lineage>
        <taxon>Eukaryota</taxon>
        <taxon>Viridiplantae</taxon>
        <taxon>Streptophyta</taxon>
        <taxon>Embryophyta</taxon>
        <taxon>Tracheophyta</taxon>
        <taxon>Spermatophyta</taxon>
        <taxon>Magnoliopsida</taxon>
        <taxon>eudicotyledons</taxon>
        <taxon>Gunneridae</taxon>
        <taxon>Pentapetalae</taxon>
        <taxon>asterids</taxon>
        <taxon>campanulids</taxon>
        <taxon>Asterales</taxon>
        <taxon>Asteraceae</taxon>
        <taxon>Asteroideae</taxon>
        <taxon>Anthemideae</taxon>
        <taxon>Anthemidinae</taxon>
        <taxon>Tanacetum</taxon>
    </lineage>
</organism>
<dbReference type="AlphaFoldDB" id="A0A699UNJ4"/>
<reference evidence="1" key="1">
    <citation type="journal article" date="2019" name="Sci. Rep.">
        <title>Draft genome of Tanacetum cinerariifolium, the natural source of mosquito coil.</title>
        <authorList>
            <person name="Yamashiro T."/>
            <person name="Shiraishi A."/>
            <person name="Satake H."/>
            <person name="Nakayama K."/>
        </authorList>
    </citation>
    <scope>NUCLEOTIDE SEQUENCE</scope>
</reference>